<dbReference type="Proteomes" id="UP001500280">
    <property type="component" value="Unassembled WGS sequence"/>
</dbReference>
<evidence type="ECO:0000313" key="1">
    <source>
        <dbReference type="EMBL" id="GAA1716405.1"/>
    </source>
</evidence>
<organism evidence="1 2">
    <name type="scientific">Kribbella yunnanensis</name>
    <dbReference type="NCBI Taxonomy" id="190194"/>
    <lineage>
        <taxon>Bacteria</taxon>
        <taxon>Bacillati</taxon>
        <taxon>Actinomycetota</taxon>
        <taxon>Actinomycetes</taxon>
        <taxon>Propionibacteriales</taxon>
        <taxon>Kribbellaceae</taxon>
        <taxon>Kribbella</taxon>
    </lineage>
</organism>
<evidence type="ECO:0008006" key="3">
    <source>
        <dbReference type="Google" id="ProtNLM"/>
    </source>
</evidence>
<protein>
    <recommendedName>
        <fullName evidence="3">Minor tail protein</fullName>
    </recommendedName>
</protein>
<gene>
    <name evidence="1" type="ORF">GCM10009745_76130</name>
</gene>
<accession>A0ABP4V276</accession>
<dbReference type="RefSeq" id="WP_344163753.1">
    <property type="nucleotide sequence ID" value="NZ_BAAANF010000027.1"/>
</dbReference>
<name>A0ABP4V276_9ACTN</name>
<comment type="caution">
    <text evidence="1">The sequence shown here is derived from an EMBL/GenBank/DDBJ whole genome shotgun (WGS) entry which is preliminary data.</text>
</comment>
<reference evidence="2" key="1">
    <citation type="journal article" date="2019" name="Int. J. Syst. Evol. Microbiol.">
        <title>The Global Catalogue of Microorganisms (GCM) 10K type strain sequencing project: providing services to taxonomists for standard genome sequencing and annotation.</title>
        <authorList>
            <consortium name="The Broad Institute Genomics Platform"/>
            <consortium name="The Broad Institute Genome Sequencing Center for Infectious Disease"/>
            <person name="Wu L."/>
            <person name="Ma J."/>
        </authorList>
    </citation>
    <scope>NUCLEOTIDE SEQUENCE [LARGE SCALE GENOMIC DNA]</scope>
    <source>
        <strain evidence="2">JCM 14307</strain>
    </source>
</reference>
<proteinExistence type="predicted"/>
<sequence>MAERNSWAVSDSPNGVITTEDARLAVSALIQSGTTSVTSRDGIRAGSGDPGLVAAATPTPDKVVTVQPFQMFMRASRGIGSYVQTLDSVKTLDLLTDNPAHSSDARIDLIIVQQADKFYGDTSNAFAVKQIVGTPSSTPGEPNVPGSPDYFLLATVRIPGGATTITPEMITDRRPNWVVGLGGVVPVKSVEGRNAAAPYDGLTAYRRDRRWLEIHDGAAWRVPSIPVCSSVAEITATITDPVIGQMVFSTTDQLIYKWTGSAWLGAVPTGTTRHEARYEVRPGQEQAFAASTDTRLPFPTSVYTSPDITPSSGNTIFTLNRAGIWNITTNARFRAPGGADAYHFYLAIVDAGNLGIRYGNAQHYLTGGSTGNASVSATNLFTAGTRISALIWTTATTANGRTHLTDAVNINNLTLTWLRP</sequence>
<evidence type="ECO:0000313" key="2">
    <source>
        <dbReference type="Proteomes" id="UP001500280"/>
    </source>
</evidence>
<dbReference type="EMBL" id="BAAANF010000027">
    <property type="protein sequence ID" value="GAA1716405.1"/>
    <property type="molecule type" value="Genomic_DNA"/>
</dbReference>
<keyword evidence="2" id="KW-1185">Reference proteome</keyword>